<feature type="non-terminal residue" evidence="3">
    <location>
        <position position="1"/>
    </location>
</feature>
<gene>
    <name evidence="3" type="ORF">J1605_018647</name>
</gene>
<dbReference type="EMBL" id="JAIQCJ010000625">
    <property type="protein sequence ID" value="KAJ8795060.1"/>
    <property type="molecule type" value="Genomic_DNA"/>
</dbReference>
<name>A0AB34HVQ9_ESCRO</name>
<evidence type="ECO:0000313" key="4">
    <source>
        <dbReference type="Proteomes" id="UP001159641"/>
    </source>
</evidence>
<reference evidence="3 4" key="1">
    <citation type="submission" date="2022-11" db="EMBL/GenBank/DDBJ databases">
        <title>Whole genome sequence of Eschrichtius robustus ER-17-0199.</title>
        <authorList>
            <person name="Bruniche-Olsen A."/>
            <person name="Black A.N."/>
            <person name="Fields C.J."/>
            <person name="Walden K."/>
            <person name="Dewoody J.A."/>
        </authorList>
    </citation>
    <scope>NUCLEOTIDE SEQUENCE [LARGE SCALE GENOMIC DNA]</scope>
    <source>
        <strain evidence="3">ER-17-0199</strain>
        <tissue evidence="3">Blubber</tissue>
    </source>
</reference>
<evidence type="ECO:0000313" key="3">
    <source>
        <dbReference type="EMBL" id="KAJ8795060.1"/>
    </source>
</evidence>
<dbReference type="InterPro" id="IPR050603">
    <property type="entry name" value="MYST_HAT"/>
</dbReference>
<sequence length="118" mass="13657">VDGNMSKIYCQNLCLLAKLFLDHKTLYYDVEPFLFYVLTKNDEKGCHLVGYFSKEKLCQQKYNVSCIMIMPQHQRQGFGRFLIDFRQLVWDVSEQGFPGGHLQSFAAVTKGHQLPICS</sequence>
<evidence type="ECO:0000256" key="1">
    <source>
        <dbReference type="ARBA" id="ARBA00022679"/>
    </source>
</evidence>
<dbReference type="GO" id="GO:0005634">
    <property type="term" value="C:nucleus"/>
    <property type="evidence" value="ECO:0007669"/>
    <property type="project" value="TreeGrafter"/>
</dbReference>
<dbReference type="PROSITE" id="PS51726">
    <property type="entry name" value="MYST_HAT"/>
    <property type="match status" value="1"/>
</dbReference>
<dbReference type="AlphaFoldDB" id="A0AB34HVQ9"/>
<organism evidence="3 4">
    <name type="scientific">Eschrichtius robustus</name>
    <name type="common">California gray whale</name>
    <name type="synonym">Eschrichtius gibbosus</name>
    <dbReference type="NCBI Taxonomy" id="9764"/>
    <lineage>
        <taxon>Eukaryota</taxon>
        <taxon>Metazoa</taxon>
        <taxon>Chordata</taxon>
        <taxon>Craniata</taxon>
        <taxon>Vertebrata</taxon>
        <taxon>Euteleostomi</taxon>
        <taxon>Mammalia</taxon>
        <taxon>Eutheria</taxon>
        <taxon>Laurasiatheria</taxon>
        <taxon>Artiodactyla</taxon>
        <taxon>Whippomorpha</taxon>
        <taxon>Cetacea</taxon>
        <taxon>Mysticeti</taxon>
        <taxon>Eschrichtiidae</taxon>
        <taxon>Eschrichtius</taxon>
    </lineage>
</organism>
<dbReference type="InterPro" id="IPR016181">
    <property type="entry name" value="Acyl_CoA_acyltransferase"/>
</dbReference>
<dbReference type="SUPFAM" id="SSF55729">
    <property type="entry name" value="Acyl-CoA N-acyltransferases (Nat)"/>
    <property type="match status" value="1"/>
</dbReference>
<dbReference type="Gene3D" id="3.40.630.30">
    <property type="match status" value="1"/>
</dbReference>
<accession>A0AB34HVQ9</accession>
<dbReference type="Pfam" id="PF01853">
    <property type="entry name" value="MOZ_SAS"/>
    <property type="match status" value="1"/>
</dbReference>
<feature type="domain" description="MYST-type HAT" evidence="2">
    <location>
        <begin position="1"/>
        <end position="118"/>
    </location>
</feature>
<keyword evidence="1" id="KW-0808">Transferase</keyword>
<dbReference type="GO" id="GO:0003682">
    <property type="term" value="F:chromatin binding"/>
    <property type="evidence" value="ECO:0007669"/>
    <property type="project" value="TreeGrafter"/>
</dbReference>
<dbReference type="GO" id="GO:0003712">
    <property type="term" value="F:transcription coregulator activity"/>
    <property type="evidence" value="ECO:0007669"/>
    <property type="project" value="TreeGrafter"/>
</dbReference>
<dbReference type="CDD" id="cd04301">
    <property type="entry name" value="NAT_SF"/>
    <property type="match status" value="1"/>
</dbReference>
<dbReference type="InterPro" id="IPR002717">
    <property type="entry name" value="HAT_MYST-type"/>
</dbReference>
<dbReference type="GO" id="GO:0070776">
    <property type="term" value="C:MOZ/MORF histone acetyltransferase complex"/>
    <property type="evidence" value="ECO:0007669"/>
    <property type="project" value="TreeGrafter"/>
</dbReference>
<evidence type="ECO:0000259" key="2">
    <source>
        <dbReference type="PROSITE" id="PS51726"/>
    </source>
</evidence>
<dbReference type="PANTHER" id="PTHR10615">
    <property type="entry name" value="HISTONE ACETYLTRANSFERASE"/>
    <property type="match status" value="1"/>
</dbReference>
<keyword evidence="4" id="KW-1185">Reference proteome</keyword>
<dbReference type="GO" id="GO:0006357">
    <property type="term" value="P:regulation of transcription by RNA polymerase II"/>
    <property type="evidence" value="ECO:0007669"/>
    <property type="project" value="TreeGrafter"/>
</dbReference>
<dbReference type="Proteomes" id="UP001159641">
    <property type="component" value="Unassembled WGS sequence"/>
</dbReference>
<proteinExistence type="predicted"/>
<dbReference type="PANTHER" id="PTHR10615:SF73">
    <property type="entry name" value="HISTONE ACETYLTRANSFERASE KAT6B"/>
    <property type="match status" value="1"/>
</dbReference>
<dbReference type="GO" id="GO:0010484">
    <property type="term" value="F:histone H3 acetyltransferase activity"/>
    <property type="evidence" value="ECO:0007669"/>
    <property type="project" value="TreeGrafter"/>
</dbReference>
<protein>
    <recommendedName>
        <fullName evidence="2">MYST-type HAT domain-containing protein</fullName>
    </recommendedName>
</protein>
<comment type="caution">
    <text evidence="3">The sequence shown here is derived from an EMBL/GenBank/DDBJ whole genome shotgun (WGS) entry which is preliminary data.</text>
</comment>